<dbReference type="Proteomes" id="UP001358586">
    <property type="component" value="Chromosome 7"/>
</dbReference>
<protein>
    <submittedName>
        <fullName evidence="1">Uncharacterized protein</fullName>
    </submittedName>
</protein>
<proteinExistence type="predicted"/>
<reference evidence="1 2" key="1">
    <citation type="submission" date="2023-03" db="EMBL/GenBank/DDBJ databases">
        <title>WGS of Gossypium arboreum.</title>
        <authorList>
            <person name="Yu D."/>
        </authorList>
    </citation>
    <scope>NUCLEOTIDE SEQUENCE [LARGE SCALE GENOMIC DNA]</scope>
    <source>
        <tissue evidence="1">Leaf</tissue>
    </source>
</reference>
<evidence type="ECO:0000313" key="1">
    <source>
        <dbReference type="EMBL" id="KAK5820356.1"/>
    </source>
</evidence>
<evidence type="ECO:0000313" key="2">
    <source>
        <dbReference type="Proteomes" id="UP001358586"/>
    </source>
</evidence>
<name>A0ABR0PGF5_GOSAR</name>
<comment type="caution">
    <text evidence="1">The sequence shown here is derived from an EMBL/GenBank/DDBJ whole genome shotgun (WGS) entry which is preliminary data.</text>
</comment>
<sequence length="76" mass="8224">MCLTPAPPSVLGYPKSLIFHASDFLAATQYGSNFDNTDSYIPVPVETSSWYPDSGATHHVCQDASSLNKSTPYLVN</sequence>
<gene>
    <name evidence="1" type="ORF">PVK06_025403</name>
</gene>
<dbReference type="EMBL" id="JARKNE010000007">
    <property type="protein sequence ID" value="KAK5820356.1"/>
    <property type="molecule type" value="Genomic_DNA"/>
</dbReference>
<accession>A0ABR0PGF5</accession>
<keyword evidence="2" id="KW-1185">Reference proteome</keyword>
<organism evidence="1 2">
    <name type="scientific">Gossypium arboreum</name>
    <name type="common">Tree cotton</name>
    <name type="synonym">Gossypium nanking</name>
    <dbReference type="NCBI Taxonomy" id="29729"/>
    <lineage>
        <taxon>Eukaryota</taxon>
        <taxon>Viridiplantae</taxon>
        <taxon>Streptophyta</taxon>
        <taxon>Embryophyta</taxon>
        <taxon>Tracheophyta</taxon>
        <taxon>Spermatophyta</taxon>
        <taxon>Magnoliopsida</taxon>
        <taxon>eudicotyledons</taxon>
        <taxon>Gunneridae</taxon>
        <taxon>Pentapetalae</taxon>
        <taxon>rosids</taxon>
        <taxon>malvids</taxon>
        <taxon>Malvales</taxon>
        <taxon>Malvaceae</taxon>
        <taxon>Malvoideae</taxon>
        <taxon>Gossypium</taxon>
    </lineage>
</organism>